<evidence type="ECO:0000256" key="1">
    <source>
        <dbReference type="SAM" id="MobiDB-lite"/>
    </source>
</evidence>
<reference evidence="2 3" key="1">
    <citation type="submission" date="2019-06" db="EMBL/GenBank/DDBJ databases">
        <title>Draft genome sequence of Miniimonas arenae KCTC 19750T isolated from sea sand.</title>
        <authorList>
            <person name="Park S.-J."/>
        </authorList>
    </citation>
    <scope>NUCLEOTIDE SEQUENCE [LARGE SCALE GENOMIC DNA]</scope>
    <source>
        <strain evidence="2 3">KCTC 19750</strain>
    </source>
</reference>
<feature type="non-terminal residue" evidence="2">
    <location>
        <position position="448"/>
    </location>
</feature>
<evidence type="ECO:0000313" key="2">
    <source>
        <dbReference type="EMBL" id="TNU72788.1"/>
    </source>
</evidence>
<organism evidence="2 3">
    <name type="scientific">Miniimonas arenae</name>
    <dbReference type="NCBI Taxonomy" id="676201"/>
    <lineage>
        <taxon>Bacteria</taxon>
        <taxon>Bacillati</taxon>
        <taxon>Actinomycetota</taxon>
        <taxon>Actinomycetes</taxon>
        <taxon>Micrococcales</taxon>
        <taxon>Beutenbergiaceae</taxon>
        <taxon>Miniimonas</taxon>
    </lineage>
</organism>
<feature type="region of interest" description="Disordered" evidence="1">
    <location>
        <begin position="373"/>
        <end position="409"/>
    </location>
</feature>
<dbReference type="AlphaFoldDB" id="A0A5C5B9Y0"/>
<evidence type="ECO:0000313" key="3">
    <source>
        <dbReference type="Proteomes" id="UP000313849"/>
    </source>
</evidence>
<feature type="region of interest" description="Disordered" evidence="1">
    <location>
        <begin position="1"/>
        <end position="29"/>
    </location>
</feature>
<protein>
    <submittedName>
        <fullName evidence="2">DUF222 domain-containing protein</fullName>
    </submittedName>
</protein>
<sequence>MAAEPVGVGRGPRRSPARVSARASMSMSVAPDGGWPTAVSASSLAPLPSSVLQASGLSECVSRLRVVVGEVVAAAGAARAAAAADPGVGAAAVEALAVLDEVATVLGVARAEVAGVVRASGSWKRTPAGRRAGDFTRWRAEASRQGVGVARGEEQAGAILELLPRLRDAAQRGEVTEGHIQVVATVLAGVDERTRERLAGREVEIVARAKSVAVPVLRRELQGQAAALEAEKADATYETARKARFLRLTSRGETVRVEGALDVLSAATLRTALDAVTPVPADGDERNPDQRRADALVLLADRALGVGVDKAGAQVRPHLSILVRQDTWLLLHHLRRTYTCASSSGGAVGERGTFGDVTCGGVDASVAAAANGVSTGASGDRAAGSRDDAAAHRDDATPGSAGPSGSGSGLSEAYARSGLAGEPVLAELLDGTLVPFAALDVVACDAMW</sequence>
<name>A0A5C5B9Y0_9MICO</name>
<feature type="compositionally biased region" description="Basic and acidic residues" evidence="1">
    <location>
        <begin position="383"/>
        <end position="396"/>
    </location>
</feature>
<feature type="compositionally biased region" description="Low complexity" evidence="1">
    <location>
        <begin position="17"/>
        <end position="29"/>
    </location>
</feature>
<dbReference type="Proteomes" id="UP000313849">
    <property type="component" value="Unassembled WGS sequence"/>
</dbReference>
<proteinExistence type="predicted"/>
<keyword evidence="3" id="KW-1185">Reference proteome</keyword>
<dbReference type="EMBL" id="VENP01000115">
    <property type="protein sequence ID" value="TNU72788.1"/>
    <property type="molecule type" value="Genomic_DNA"/>
</dbReference>
<accession>A0A5C5B9Y0</accession>
<comment type="caution">
    <text evidence="2">The sequence shown here is derived from an EMBL/GenBank/DDBJ whole genome shotgun (WGS) entry which is preliminary data.</text>
</comment>
<gene>
    <name evidence="2" type="ORF">FH969_14810</name>
</gene>
<dbReference type="OrthoDB" id="527673at2"/>